<sequence length="870" mass="95965">MDSKFTVMAADALKLARKTARSLKLNYIGTEHILMGLILEDGSVASRILIDNGIDENRMMDMIRDLIVPESNVKTLDKDGFSPRAEKVLEEAHRMAERFHADKTGTEHILLALIKEGENVAVRLISTLNVPAQKIYAETLAAMGEDPNIVKEDLGKKMAPKAGKKASILAQYSRDMTALALENKLDPVVGREREIKRVIQILSRRTKNNPCLIGEPGVGKTAVVEGLAQRIAAGEVPLTVQNKRLVTLDLSGMIAGSKYRGEFEERIKKVIKEVSEDGNIILFVDEMHTLIGAGGAEGAIDASNILKPSLARGEIQMIGATTISEYRKYVEKDAALERRFQPVNVDEPTKDEAMDILKGIVSKYEEHHKVTITPEAIKAAVDLSERYINDRNLPDKAIDLIDEAASAVRLRTMGVSPKVKEVEDAIKELDSKIENALRNSDFDAAGKFNKEQTSLITKLNRVKSAEKRKELSSGYIVNENDIAEVVAEWTRIPVKKIAEKESEKLLKLESVLHKRVIGQEDAVKAVSKAIRRGRVGLQDPNRPIGSFLFLGPTGVGKTELSKALAEAMFGDENALIRVDMSEYMEGHSVSKMIGSPPGYVGFDDGGQLSEKVRRHPYSVILFDEIEKAHPDIFNVLLQVLDDGHITDSKGRKVSFKNTILIMTSNVGAQKIVDPKKLGFGAGSDAKKDYEDMKSGVMEEVKKLFKPEFINRIDEIMVFHTLTEKEMMDIVTLLSQNLSKRCKAQMDINLTISPAVKKYLVTKHSDAKMGARPLKRAIQQTIEDAMAEELLKGNIKSGSDVTVGLKDNKIVFTTADGKKTSVKKVTVKTTKPAKVAKTKSSVTTKKPSAKTKAKKTVNTGKKPAKKTPKNK</sequence>
<dbReference type="PANTHER" id="PTHR11638:SF18">
    <property type="entry name" value="HEAT SHOCK PROTEIN 104"/>
    <property type="match status" value="1"/>
</dbReference>
<feature type="compositionally biased region" description="Low complexity" evidence="6">
    <location>
        <begin position="827"/>
        <end position="845"/>
    </location>
</feature>
<dbReference type="InterPro" id="IPR018368">
    <property type="entry name" value="ClpA/B_CS1"/>
</dbReference>
<reference evidence="8 9" key="1">
    <citation type="submission" date="2016-12" db="EMBL/GenBank/DDBJ databases">
        <authorList>
            <person name="Song W.-J."/>
            <person name="Kurnit D.M."/>
        </authorList>
    </citation>
    <scope>NUCLEOTIDE SEQUENCE [LARGE SCALE GENOMIC DNA]</scope>
    <source>
        <strain evidence="8 9">DSM 14810</strain>
    </source>
</reference>
<dbReference type="InterPro" id="IPR004176">
    <property type="entry name" value="Clp_R_N"/>
</dbReference>
<dbReference type="EMBL" id="FRDH01000007">
    <property type="protein sequence ID" value="SHN58156.1"/>
    <property type="molecule type" value="Genomic_DNA"/>
</dbReference>
<dbReference type="PRINTS" id="PR00300">
    <property type="entry name" value="CLPPROTEASEA"/>
</dbReference>
<dbReference type="FunFam" id="3.40.50.300:FF:000025">
    <property type="entry name" value="ATP-dependent Clp protease subunit"/>
    <property type="match status" value="1"/>
</dbReference>
<feature type="region of interest" description="Disordered" evidence="6">
    <location>
        <begin position="827"/>
        <end position="870"/>
    </location>
</feature>
<dbReference type="RefSeq" id="WP_072703163.1">
    <property type="nucleotide sequence ID" value="NZ_FRDH01000007.1"/>
</dbReference>
<dbReference type="Pfam" id="PF07724">
    <property type="entry name" value="AAA_2"/>
    <property type="match status" value="1"/>
</dbReference>
<dbReference type="GO" id="GO:0005524">
    <property type="term" value="F:ATP binding"/>
    <property type="evidence" value="ECO:0007669"/>
    <property type="project" value="UniProtKB-KW"/>
</dbReference>
<dbReference type="Gene3D" id="3.40.50.300">
    <property type="entry name" value="P-loop containing nucleotide triphosphate hydrolases"/>
    <property type="match status" value="2"/>
</dbReference>
<name>A0A1M7SI19_9FIRM</name>
<keyword evidence="1 5" id="KW-0677">Repeat</keyword>
<evidence type="ECO:0000256" key="2">
    <source>
        <dbReference type="ARBA" id="ARBA00022741"/>
    </source>
</evidence>
<protein>
    <submittedName>
        <fullName evidence="8">ATP-dependent Clp protease ATP-binding subunit ClpC</fullName>
    </submittedName>
</protein>
<dbReference type="GO" id="GO:0005737">
    <property type="term" value="C:cytoplasm"/>
    <property type="evidence" value="ECO:0007669"/>
    <property type="project" value="TreeGrafter"/>
</dbReference>
<dbReference type="InterPro" id="IPR027417">
    <property type="entry name" value="P-loop_NTPase"/>
</dbReference>
<dbReference type="InterPro" id="IPR001270">
    <property type="entry name" value="ClpA/B"/>
</dbReference>
<dbReference type="Pfam" id="PF17871">
    <property type="entry name" value="AAA_lid_9"/>
    <property type="match status" value="1"/>
</dbReference>
<gene>
    <name evidence="8" type="ORF">SAMN02745247_01806</name>
</gene>
<dbReference type="SUPFAM" id="SSF52540">
    <property type="entry name" value="P-loop containing nucleoside triphosphate hydrolases"/>
    <property type="match status" value="2"/>
</dbReference>
<dbReference type="SMART" id="SM00382">
    <property type="entry name" value="AAA"/>
    <property type="match status" value="2"/>
</dbReference>
<dbReference type="PANTHER" id="PTHR11638">
    <property type="entry name" value="ATP-DEPENDENT CLP PROTEASE"/>
    <property type="match status" value="1"/>
</dbReference>
<dbReference type="CDD" id="cd19499">
    <property type="entry name" value="RecA-like_ClpB_Hsp104-like"/>
    <property type="match status" value="1"/>
</dbReference>
<evidence type="ECO:0000259" key="7">
    <source>
        <dbReference type="PROSITE" id="PS51903"/>
    </source>
</evidence>
<evidence type="ECO:0000256" key="4">
    <source>
        <dbReference type="ARBA" id="ARBA00023186"/>
    </source>
</evidence>
<dbReference type="GO" id="GO:0034605">
    <property type="term" value="P:cellular response to heat"/>
    <property type="evidence" value="ECO:0007669"/>
    <property type="project" value="TreeGrafter"/>
</dbReference>
<dbReference type="InterPro" id="IPR019489">
    <property type="entry name" value="Clp_ATPase_C"/>
</dbReference>
<dbReference type="GO" id="GO:0016887">
    <property type="term" value="F:ATP hydrolysis activity"/>
    <property type="evidence" value="ECO:0007669"/>
    <property type="project" value="InterPro"/>
</dbReference>
<evidence type="ECO:0000256" key="3">
    <source>
        <dbReference type="ARBA" id="ARBA00022840"/>
    </source>
</evidence>
<dbReference type="PROSITE" id="PS00870">
    <property type="entry name" value="CLPAB_1"/>
    <property type="match status" value="1"/>
</dbReference>
<dbReference type="InterPro" id="IPR041546">
    <property type="entry name" value="ClpA/ClpB_AAA_lid"/>
</dbReference>
<evidence type="ECO:0000256" key="6">
    <source>
        <dbReference type="SAM" id="MobiDB-lite"/>
    </source>
</evidence>
<dbReference type="InterPro" id="IPR003593">
    <property type="entry name" value="AAA+_ATPase"/>
</dbReference>
<proteinExistence type="predicted"/>
<dbReference type="SUPFAM" id="SSF81923">
    <property type="entry name" value="Double Clp-N motif"/>
    <property type="match status" value="1"/>
</dbReference>
<keyword evidence="8" id="KW-0645">Protease</keyword>
<dbReference type="SMART" id="SM01086">
    <property type="entry name" value="ClpB_D2-small"/>
    <property type="match status" value="1"/>
</dbReference>
<accession>A0A1M7SI19</accession>
<evidence type="ECO:0000256" key="1">
    <source>
        <dbReference type="ARBA" id="ARBA00022737"/>
    </source>
</evidence>
<feature type="domain" description="Clp R" evidence="7">
    <location>
        <begin position="1"/>
        <end position="145"/>
    </location>
</feature>
<feature type="compositionally biased region" description="Basic residues" evidence="6">
    <location>
        <begin position="861"/>
        <end position="870"/>
    </location>
</feature>
<keyword evidence="4" id="KW-0143">Chaperone</keyword>
<dbReference type="FunFam" id="3.40.50.300:FF:000010">
    <property type="entry name" value="Chaperone clpB 1, putative"/>
    <property type="match status" value="1"/>
</dbReference>
<dbReference type="Pfam" id="PF02861">
    <property type="entry name" value="Clp_N"/>
    <property type="match status" value="1"/>
</dbReference>
<dbReference type="InterPro" id="IPR003959">
    <property type="entry name" value="ATPase_AAA_core"/>
</dbReference>
<evidence type="ECO:0000313" key="8">
    <source>
        <dbReference type="EMBL" id="SHN58156.1"/>
    </source>
</evidence>
<organism evidence="8 9">
    <name type="scientific">Butyrivibrio hungatei DSM 14810</name>
    <dbReference type="NCBI Taxonomy" id="1121132"/>
    <lineage>
        <taxon>Bacteria</taxon>
        <taxon>Bacillati</taxon>
        <taxon>Bacillota</taxon>
        <taxon>Clostridia</taxon>
        <taxon>Lachnospirales</taxon>
        <taxon>Lachnospiraceae</taxon>
        <taxon>Butyrivibrio</taxon>
    </lineage>
</organism>
<dbReference type="InterPro" id="IPR050130">
    <property type="entry name" value="ClpA_ClpB"/>
</dbReference>
<dbReference type="Gene3D" id="4.10.860.10">
    <property type="entry name" value="UVR domain"/>
    <property type="match status" value="1"/>
</dbReference>
<dbReference type="Pfam" id="PF00004">
    <property type="entry name" value="AAA"/>
    <property type="match status" value="1"/>
</dbReference>
<dbReference type="PROSITE" id="PS51903">
    <property type="entry name" value="CLP_R"/>
    <property type="match status" value="1"/>
</dbReference>
<dbReference type="InterPro" id="IPR036628">
    <property type="entry name" value="Clp_N_dom_sf"/>
</dbReference>
<evidence type="ECO:0000313" key="9">
    <source>
        <dbReference type="Proteomes" id="UP000184097"/>
    </source>
</evidence>
<dbReference type="Proteomes" id="UP000184097">
    <property type="component" value="Unassembled WGS sequence"/>
</dbReference>
<dbReference type="Gene3D" id="1.10.1780.10">
    <property type="entry name" value="Clp, N-terminal domain"/>
    <property type="match status" value="1"/>
</dbReference>
<dbReference type="AlphaFoldDB" id="A0A1M7SI19"/>
<dbReference type="GO" id="GO:0008233">
    <property type="term" value="F:peptidase activity"/>
    <property type="evidence" value="ECO:0007669"/>
    <property type="project" value="UniProtKB-KW"/>
</dbReference>
<dbReference type="Pfam" id="PF10431">
    <property type="entry name" value="ClpB_D2-small"/>
    <property type="match status" value="1"/>
</dbReference>
<evidence type="ECO:0000256" key="5">
    <source>
        <dbReference type="PROSITE-ProRule" id="PRU01251"/>
    </source>
</evidence>
<dbReference type="CDD" id="cd00009">
    <property type="entry name" value="AAA"/>
    <property type="match status" value="1"/>
</dbReference>
<keyword evidence="3 8" id="KW-0067">ATP-binding</keyword>
<dbReference type="GO" id="GO:0006508">
    <property type="term" value="P:proteolysis"/>
    <property type="evidence" value="ECO:0007669"/>
    <property type="project" value="UniProtKB-KW"/>
</dbReference>
<keyword evidence="8" id="KW-0378">Hydrolase</keyword>
<keyword evidence="2" id="KW-0547">Nucleotide-binding</keyword>
<dbReference type="Gene3D" id="1.10.8.60">
    <property type="match status" value="2"/>
</dbReference>